<organism evidence="1 2">
    <name type="scientific">Rhizophagus irregularis</name>
    <dbReference type="NCBI Taxonomy" id="588596"/>
    <lineage>
        <taxon>Eukaryota</taxon>
        <taxon>Fungi</taxon>
        <taxon>Fungi incertae sedis</taxon>
        <taxon>Mucoromycota</taxon>
        <taxon>Glomeromycotina</taxon>
        <taxon>Glomeromycetes</taxon>
        <taxon>Glomerales</taxon>
        <taxon>Glomeraceae</taxon>
        <taxon>Rhizophagus</taxon>
    </lineage>
</organism>
<dbReference type="InterPro" id="IPR006597">
    <property type="entry name" value="Sel1-like"/>
</dbReference>
<dbReference type="EMBL" id="LLXL01006048">
    <property type="protein sequence ID" value="PKK56187.1"/>
    <property type="molecule type" value="Genomic_DNA"/>
</dbReference>
<dbReference type="PANTHER" id="PTHR43628">
    <property type="entry name" value="ACTIVATOR OF C KINASE PROTEIN 1-RELATED"/>
    <property type="match status" value="1"/>
</dbReference>
<accession>A0A2N1M3F9</accession>
<gene>
    <name evidence="1" type="ORF">RhiirC2_829943</name>
</gene>
<evidence type="ECO:0000313" key="1">
    <source>
        <dbReference type="EMBL" id="PKK56187.1"/>
    </source>
</evidence>
<dbReference type="SMART" id="SM00671">
    <property type="entry name" value="SEL1"/>
    <property type="match status" value="3"/>
</dbReference>
<protein>
    <submittedName>
        <fullName evidence="1">HCP-like protein</fullName>
    </submittedName>
</protein>
<dbReference type="Gene3D" id="1.25.40.10">
    <property type="entry name" value="Tetratricopeptide repeat domain"/>
    <property type="match status" value="1"/>
</dbReference>
<reference evidence="1 2" key="1">
    <citation type="submission" date="2016-04" db="EMBL/GenBank/DDBJ databases">
        <title>Genome analyses suggest a sexual origin of heterokaryosis in a supposedly ancient asexual fungus.</title>
        <authorList>
            <person name="Ropars J."/>
            <person name="Sedzielewska K."/>
            <person name="Noel J."/>
            <person name="Charron P."/>
            <person name="Farinelli L."/>
            <person name="Marton T."/>
            <person name="Kruger M."/>
            <person name="Pelin A."/>
            <person name="Brachmann A."/>
            <person name="Corradi N."/>
        </authorList>
    </citation>
    <scope>NUCLEOTIDE SEQUENCE [LARGE SCALE GENOMIC DNA]</scope>
    <source>
        <strain evidence="1 2">C2</strain>
    </source>
</reference>
<evidence type="ECO:0000313" key="2">
    <source>
        <dbReference type="Proteomes" id="UP000233469"/>
    </source>
</evidence>
<dbReference type="VEuPathDB" id="FungiDB:RhiirA1_523807"/>
<dbReference type="SUPFAM" id="SSF81901">
    <property type="entry name" value="HCP-like"/>
    <property type="match status" value="1"/>
</dbReference>
<dbReference type="Pfam" id="PF08238">
    <property type="entry name" value="Sel1"/>
    <property type="match status" value="4"/>
</dbReference>
<dbReference type="VEuPathDB" id="FungiDB:FUN_003494"/>
<dbReference type="InterPro" id="IPR011990">
    <property type="entry name" value="TPR-like_helical_dom_sf"/>
</dbReference>
<reference evidence="1 2" key="2">
    <citation type="submission" date="2017-10" db="EMBL/GenBank/DDBJ databases">
        <title>Extensive intraspecific genome diversity in a model arbuscular mycorrhizal fungus.</title>
        <authorList>
            <person name="Chen E.C.H."/>
            <person name="Morin E."/>
            <person name="Baudet D."/>
            <person name="Noel J."/>
            <person name="Ndikumana S."/>
            <person name="Charron P."/>
            <person name="St-Onge C."/>
            <person name="Giorgi J."/>
            <person name="Grigoriev I.V."/>
            <person name="Roux C."/>
            <person name="Martin F.M."/>
            <person name="Corradi N."/>
        </authorList>
    </citation>
    <scope>NUCLEOTIDE SEQUENCE [LARGE SCALE GENOMIC DNA]</scope>
    <source>
        <strain evidence="1 2">C2</strain>
    </source>
</reference>
<dbReference type="PANTHER" id="PTHR43628:SF1">
    <property type="entry name" value="CHITIN SYNTHASE REGULATORY FACTOR 2-RELATED"/>
    <property type="match status" value="1"/>
</dbReference>
<dbReference type="VEuPathDB" id="FungiDB:RhiirFUN_006386"/>
<proteinExistence type="predicted"/>
<sequence>MENHKENKSWFTSLIGYFYQFGIGCNLNREKALDCYLIAINNNINYDSLDIINKNQLPLIVKNNGVFSLLRNSNTIIGKYLLSLFYYKDFINNILSVTDFEQNKLVFLLKLDGNSELEVQFNLTICRKDGNVDYKKVFELLLSLAEKKNLDAKYNLAICYMDGIGTQKDKEKAFDLFLESTIQPYKSTVRSRVGCHFQSGKGAKKNIIRSFKWYLKSAKNGYVKSQICVGSCYECGKGTDKNEIEAFKWY</sequence>
<name>A0A2N1M3F9_9GLOM</name>
<comment type="caution">
    <text evidence="1">The sequence shown here is derived from an EMBL/GenBank/DDBJ whole genome shotgun (WGS) entry which is preliminary data.</text>
</comment>
<feature type="non-terminal residue" evidence="1">
    <location>
        <position position="250"/>
    </location>
</feature>
<dbReference type="Proteomes" id="UP000233469">
    <property type="component" value="Unassembled WGS sequence"/>
</dbReference>
<dbReference type="InterPro" id="IPR052945">
    <property type="entry name" value="Mitotic_Regulator"/>
</dbReference>
<dbReference type="AlphaFoldDB" id="A0A2N1M3F9"/>
<dbReference type="PROSITE" id="PS51257">
    <property type="entry name" value="PROKAR_LIPOPROTEIN"/>
    <property type="match status" value="1"/>
</dbReference>